<proteinExistence type="predicted"/>
<keyword evidence="3" id="KW-1185">Reference proteome</keyword>
<accession>A0A8S3TVW2</accession>
<evidence type="ECO:0000313" key="2">
    <source>
        <dbReference type="EMBL" id="CAG2235543.1"/>
    </source>
</evidence>
<evidence type="ECO:0000256" key="1">
    <source>
        <dbReference type="SAM" id="MobiDB-lite"/>
    </source>
</evidence>
<gene>
    <name evidence="2" type="ORF">MEDL_48104</name>
</gene>
<dbReference type="Proteomes" id="UP000683360">
    <property type="component" value="Unassembled WGS sequence"/>
</dbReference>
<organism evidence="2 3">
    <name type="scientific">Mytilus edulis</name>
    <name type="common">Blue mussel</name>
    <dbReference type="NCBI Taxonomy" id="6550"/>
    <lineage>
        <taxon>Eukaryota</taxon>
        <taxon>Metazoa</taxon>
        <taxon>Spiralia</taxon>
        <taxon>Lophotrochozoa</taxon>
        <taxon>Mollusca</taxon>
        <taxon>Bivalvia</taxon>
        <taxon>Autobranchia</taxon>
        <taxon>Pteriomorphia</taxon>
        <taxon>Mytilida</taxon>
        <taxon>Mytiloidea</taxon>
        <taxon>Mytilidae</taxon>
        <taxon>Mytilinae</taxon>
        <taxon>Mytilus</taxon>
    </lineage>
</organism>
<sequence length="363" mass="42474">MSGNCKEIEIPQNNRESEREGNEYVRFAFLKDVNNSESNNLIEALDLKDEKEATNTDDDKCAAFYKSVRDAEYNKLVEAYDKEKIIKEEKERKRISRDEEKLDSTEVISAKEVTDEGEYADFYKSVRDTEYNKLVEAYVKERIMKEEKEANIKTREQENVDSSEVISDEDECAAFYKSVRDAEYNKLVESYDKEKIIKEEKERNKITREQEKIKKQFEEFWKPAADIDSLRHVSQKRSKPSTKDINDNQLVLKDELKLDLSTLDDITEDEDIPDTSRTSDSEWFSISLSDTEETPRPHLRPFFSPLVEDIHVSTITSKTKESAKEIEVDFPSKPSSGFMGFRQWFCQLFCCHSKPDEDVDHCI</sequence>
<protein>
    <submittedName>
        <fullName evidence="2">Uncharacterized protein</fullName>
    </submittedName>
</protein>
<dbReference type="AlphaFoldDB" id="A0A8S3TVW2"/>
<evidence type="ECO:0000313" key="3">
    <source>
        <dbReference type="Proteomes" id="UP000683360"/>
    </source>
</evidence>
<dbReference type="EMBL" id="CAJPWZ010002322">
    <property type="protein sequence ID" value="CAG2235543.1"/>
    <property type="molecule type" value="Genomic_DNA"/>
</dbReference>
<dbReference type="OrthoDB" id="10408391at2759"/>
<name>A0A8S3TVW2_MYTED</name>
<reference evidence="2" key="1">
    <citation type="submission" date="2021-03" db="EMBL/GenBank/DDBJ databases">
        <authorList>
            <person name="Bekaert M."/>
        </authorList>
    </citation>
    <scope>NUCLEOTIDE SEQUENCE</scope>
</reference>
<feature type="region of interest" description="Disordered" evidence="1">
    <location>
        <begin position="1"/>
        <end position="20"/>
    </location>
</feature>
<comment type="caution">
    <text evidence="2">The sequence shown here is derived from an EMBL/GenBank/DDBJ whole genome shotgun (WGS) entry which is preliminary data.</text>
</comment>